<dbReference type="GO" id="GO:0004616">
    <property type="term" value="F:phosphogluconate dehydrogenase (decarboxylating) activity"/>
    <property type="evidence" value="ECO:0007669"/>
    <property type="project" value="InterPro"/>
</dbReference>
<dbReference type="InterPro" id="IPR006115">
    <property type="entry name" value="6PGDH_NADP-bd"/>
</dbReference>
<dbReference type="Proteomes" id="UP000034913">
    <property type="component" value="Unassembled WGS sequence"/>
</dbReference>
<dbReference type="InterPro" id="IPR006183">
    <property type="entry name" value="Pgluconate_DH"/>
</dbReference>
<reference evidence="5 6" key="1">
    <citation type="journal article" date="2015" name="Nature">
        <title>rRNA introns, odd ribosomes, and small enigmatic genomes across a large radiation of phyla.</title>
        <authorList>
            <person name="Brown C.T."/>
            <person name="Hug L.A."/>
            <person name="Thomas B.C."/>
            <person name="Sharon I."/>
            <person name="Castelle C.J."/>
            <person name="Singh A."/>
            <person name="Wilkins M.J."/>
            <person name="Williams K.H."/>
            <person name="Banfield J.F."/>
        </authorList>
    </citation>
    <scope>NUCLEOTIDE SEQUENCE [LARGE SCALE GENOMIC DNA]</scope>
</reference>
<dbReference type="GO" id="GO:0050661">
    <property type="term" value="F:NADP binding"/>
    <property type="evidence" value="ECO:0007669"/>
    <property type="project" value="InterPro"/>
</dbReference>
<evidence type="ECO:0000256" key="1">
    <source>
        <dbReference type="ARBA" id="ARBA00008419"/>
    </source>
</evidence>
<dbReference type="SUPFAM" id="SSF48179">
    <property type="entry name" value="6-phosphogluconate dehydrogenase C-terminal domain-like"/>
    <property type="match status" value="1"/>
</dbReference>
<dbReference type="GO" id="GO:0019521">
    <property type="term" value="P:D-gluconate metabolic process"/>
    <property type="evidence" value="ECO:0007669"/>
    <property type="project" value="UniProtKB-KW"/>
</dbReference>
<comment type="similarity">
    <text evidence="1">Belongs to the 6-phosphogluconate dehydrogenase family.</text>
</comment>
<evidence type="ECO:0000256" key="2">
    <source>
        <dbReference type="ARBA" id="ARBA00023002"/>
    </source>
</evidence>
<protein>
    <submittedName>
        <fullName evidence="5">6-phosphogluconate dehydrogenase, decarboxylating</fullName>
    </submittedName>
</protein>
<dbReference type="EMBL" id="LCRB01000009">
    <property type="protein sequence ID" value="KKW26371.1"/>
    <property type="molecule type" value="Genomic_DNA"/>
</dbReference>
<dbReference type="SMART" id="SM01350">
    <property type="entry name" value="6PGD"/>
    <property type="match status" value="1"/>
</dbReference>
<dbReference type="GO" id="GO:0006098">
    <property type="term" value="P:pentose-phosphate shunt"/>
    <property type="evidence" value="ECO:0007669"/>
    <property type="project" value="InterPro"/>
</dbReference>
<dbReference type="InterPro" id="IPR013328">
    <property type="entry name" value="6PGD_dom2"/>
</dbReference>
<dbReference type="Pfam" id="PF00393">
    <property type="entry name" value="6PGD"/>
    <property type="match status" value="1"/>
</dbReference>
<evidence type="ECO:0000259" key="4">
    <source>
        <dbReference type="SMART" id="SM01350"/>
    </source>
</evidence>
<dbReference type="SUPFAM" id="SSF51735">
    <property type="entry name" value="NAD(P)-binding Rossmann-fold domains"/>
    <property type="match status" value="1"/>
</dbReference>
<keyword evidence="3" id="KW-0311">Gluconate utilization</keyword>
<dbReference type="PROSITE" id="PS00895">
    <property type="entry name" value="3_HYDROXYISOBUT_DH"/>
    <property type="match status" value="1"/>
</dbReference>
<dbReference type="InterPro" id="IPR008927">
    <property type="entry name" value="6-PGluconate_DH-like_C_sf"/>
</dbReference>
<dbReference type="InterPro" id="IPR036291">
    <property type="entry name" value="NAD(P)-bd_dom_sf"/>
</dbReference>
<dbReference type="NCBIfam" id="NF007161">
    <property type="entry name" value="PRK09599.1"/>
    <property type="match status" value="1"/>
</dbReference>
<proteinExistence type="inferred from homology"/>
<accession>A0A0G1X5W3</accession>
<dbReference type="Pfam" id="PF03446">
    <property type="entry name" value="NAD_binding_2"/>
    <property type="match status" value="1"/>
</dbReference>
<dbReference type="GO" id="GO:0016054">
    <property type="term" value="P:organic acid catabolic process"/>
    <property type="evidence" value="ECO:0007669"/>
    <property type="project" value="UniProtKB-ARBA"/>
</dbReference>
<dbReference type="NCBIfam" id="TIGR00872">
    <property type="entry name" value="gnd_rel"/>
    <property type="match status" value="1"/>
</dbReference>
<sequence>MELGFIGLGRMGGSMAARMLKSKGMRVVVWNRSPEPVKEAVAKGAIGSASLRELVGLLKQKRKIVWMMLPSGDVTEKAFRELLTLLKKGDIIIEGANSNFNDSIRRHKEAAKKGIEMLDVGVSGGVVAAKRGYALMAGGTKQTYDHCKPLFDAIGYPEGYGLVGGPGAGHYVKMVHNAIEYGMMQSIAEGFDLLKKGSYPHVDAKQVAHLWNHGTIVQSFLMEMVENALSKDGNLTALQPFVADSGEGKWAAVEAMDKSIPFVANTYALHARYLSRDKDSFAFKLLAAMRNEFGGHEVKKR</sequence>
<dbReference type="PATRIC" id="fig|1620414.3.peg.665"/>
<name>A0A0G1X5W3_UNCK3</name>
<dbReference type="InterPro" id="IPR006114">
    <property type="entry name" value="6PGDH_C"/>
</dbReference>
<dbReference type="Gene3D" id="1.10.1040.10">
    <property type="entry name" value="N-(1-d-carboxylethyl)-l-norvaline Dehydrogenase, domain 2"/>
    <property type="match status" value="1"/>
</dbReference>
<dbReference type="InterPro" id="IPR002204">
    <property type="entry name" value="3-OH-isobutyrate_DH-rel_CS"/>
</dbReference>
<evidence type="ECO:0000313" key="5">
    <source>
        <dbReference type="EMBL" id="KKW26371.1"/>
    </source>
</evidence>
<dbReference type="PANTHER" id="PTHR11811">
    <property type="entry name" value="6-PHOSPHOGLUCONATE DEHYDROGENASE"/>
    <property type="match status" value="1"/>
</dbReference>
<gene>
    <name evidence="5" type="ORF">VF00_C0009G0004</name>
</gene>
<keyword evidence="2" id="KW-0560">Oxidoreductase</keyword>
<dbReference type="AlphaFoldDB" id="A0A0G1X5W3"/>
<dbReference type="InterPro" id="IPR004849">
    <property type="entry name" value="6DGDH_YqeC"/>
</dbReference>
<dbReference type="PRINTS" id="PR00076">
    <property type="entry name" value="6PGDHDRGNASE"/>
</dbReference>
<comment type="caution">
    <text evidence="5">The sequence shown here is derived from an EMBL/GenBank/DDBJ whole genome shotgun (WGS) entry which is preliminary data.</text>
</comment>
<feature type="domain" description="6-phosphogluconate dehydrogenase C-terminal" evidence="4">
    <location>
        <begin position="169"/>
        <end position="301"/>
    </location>
</feature>
<evidence type="ECO:0000313" key="6">
    <source>
        <dbReference type="Proteomes" id="UP000034913"/>
    </source>
</evidence>
<organism evidence="5 6">
    <name type="scientific">candidate division Kazan bacterium GW2011_GWB1_52_7</name>
    <dbReference type="NCBI Taxonomy" id="1620414"/>
    <lineage>
        <taxon>Bacteria</taxon>
        <taxon>Bacteria division Kazan-3B-28</taxon>
    </lineage>
</organism>
<dbReference type="Gene3D" id="3.40.50.720">
    <property type="entry name" value="NAD(P)-binding Rossmann-like Domain"/>
    <property type="match status" value="1"/>
</dbReference>
<evidence type="ECO:0000256" key="3">
    <source>
        <dbReference type="ARBA" id="ARBA00023064"/>
    </source>
</evidence>